<reference evidence="1 2" key="1">
    <citation type="journal article" date="2018" name="Mol. Biol. Evol.">
        <title>Broad Genomic Sampling Reveals a Smut Pathogenic Ancestry of the Fungal Clade Ustilaginomycotina.</title>
        <authorList>
            <person name="Kijpornyongpan T."/>
            <person name="Mondo S.J."/>
            <person name="Barry K."/>
            <person name="Sandor L."/>
            <person name="Lee J."/>
            <person name="Lipzen A."/>
            <person name="Pangilinan J."/>
            <person name="LaButti K."/>
            <person name="Hainaut M."/>
            <person name="Henrissat B."/>
            <person name="Grigoriev I.V."/>
            <person name="Spatafora J.W."/>
            <person name="Aime M.C."/>
        </authorList>
    </citation>
    <scope>NUCLEOTIDE SEQUENCE [LARGE SCALE GENOMIC DNA]</scope>
    <source>
        <strain evidence="1 2">MCA 3645</strain>
    </source>
</reference>
<name>A0A317XZM8_9BASI</name>
<proteinExistence type="predicted"/>
<keyword evidence="2" id="KW-1185">Reference proteome</keyword>
<evidence type="ECO:0000313" key="2">
    <source>
        <dbReference type="Proteomes" id="UP000246740"/>
    </source>
</evidence>
<accession>A0A317XZM8</accession>
<dbReference type="AlphaFoldDB" id="A0A317XZM8"/>
<organism evidence="1 2">
    <name type="scientific">Testicularia cyperi</name>
    <dbReference type="NCBI Taxonomy" id="1882483"/>
    <lineage>
        <taxon>Eukaryota</taxon>
        <taxon>Fungi</taxon>
        <taxon>Dikarya</taxon>
        <taxon>Basidiomycota</taxon>
        <taxon>Ustilaginomycotina</taxon>
        <taxon>Ustilaginomycetes</taxon>
        <taxon>Ustilaginales</taxon>
        <taxon>Anthracoideaceae</taxon>
        <taxon>Testicularia</taxon>
    </lineage>
</organism>
<sequence>MYSIAHGTVLYCMHRPLSPLLCLAPLSVSVTADPMRLVGRSVSQSAIRLPRSLTLIFGRQRSRSFSPPKVITLIRSPQSSLPSQAPT</sequence>
<evidence type="ECO:0000313" key="1">
    <source>
        <dbReference type="EMBL" id="PWZ02819.1"/>
    </source>
</evidence>
<protein>
    <submittedName>
        <fullName evidence="1">Uncharacterized protein</fullName>
    </submittedName>
</protein>
<dbReference type="EMBL" id="KZ819188">
    <property type="protein sequence ID" value="PWZ02819.1"/>
    <property type="molecule type" value="Genomic_DNA"/>
</dbReference>
<dbReference type="Proteomes" id="UP000246740">
    <property type="component" value="Unassembled WGS sequence"/>
</dbReference>
<dbReference type="InParanoid" id="A0A317XZM8"/>
<gene>
    <name evidence="1" type="ORF">BCV70DRAFT_6775</name>
</gene>